<sequence>MRPPWTGPNVSHPKRPIGLFSCSKPSIQRLPRPPGATRWRGGEGTRRGAAAGVAAWGAEPSGNRTSPRSSRRCEAQRAAGGHGSRHGDDPLTATARCGGRRPRRERFRSPEQRRAVPTGALSREQGLPRPRVHPRRRPPAPGPRLGRSRRRRRKQAGRRSGPPGRCVESPSRCGLRGCADSASQKQTSKFALPECTVELSVKLARYRAENCTGPMPTLRPGPRTKRWSPKSVPRALKDAAGAALSRAS</sequence>
<gene>
    <name evidence="2" type="ORF">CA12_07220</name>
</gene>
<feature type="compositionally biased region" description="Low complexity" evidence="1">
    <location>
        <begin position="47"/>
        <end position="59"/>
    </location>
</feature>
<organism evidence="2 3">
    <name type="scientific">Alienimonas californiensis</name>
    <dbReference type="NCBI Taxonomy" id="2527989"/>
    <lineage>
        <taxon>Bacteria</taxon>
        <taxon>Pseudomonadati</taxon>
        <taxon>Planctomycetota</taxon>
        <taxon>Planctomycetia</taxon>
        <taxon>Planctomycetales</taxon>
        <taxon>Planctomycetaceae</taxon>
        <taxon>Alienimonas</taxon>
    </lineage>
</organism>
<evidence type="ECO:0000256" key="1">
    <source>
        <dbReference type="SAM" id="MobiDB-lite"/>
    </source>
</evidence>
<feature type="region of interest" description="Disordered" evidence="1">
    <location>
        <begin position="1"/>
        <end position="189"/>
    </location>
</feature>
<dbReference type="EMBL" id="CP036265">
    <property type="protein sequence ID" value="QDT14645.1"/>
    <property type="molecule type" value="Genomic_DNA"/>
</dbReference>
<accession>A0A517P5L4</accession>
<protein>
    <submittedName>
        <fullName evidence="2">Uncharacterized protein</fullName>
    </submittedName>
</protein>
<evidence type="ECO:0000313" key="2">
    <source>
        <dbReference type="EMBL" id="QDT14645.1"/>
    </source>
</evidence>
<reference evidence="2 3" key="1">
    <citation type="submission" date="2019-02" db="EMBL/GenBank/DDBJ databases">
        <title>Deep-cultivation of Planctomycetes and their phenomic and genomic characterization uncovers novel biology.</title>
        <authorList>
            <person name="Wiegand S."/>
            <person name="Jogler M."/>
            <person name="Boedeker C."/>
            <person name="Pinto D."/>
            <person name="Vollmers J."/>
            <person name="Rivas-Marin E."/>
            <person name="Kohn T."/>
            <person name="Peeters S.H."/>
            <person name="Heuer A."/>
            <person name="Rast P."/>
            <person name="Oberbeckmann S."/>
            <person name="Bunk B."/>
            <person name="Jeske O."/>
            <person name="Meyerdierks A."/>
            <person name="Storesund J.E."/>
            <person name="Kallscheuer N."/>
            <person name="Luecker S."/>
            <person name="Lage O.M."/>
            <person name="Pohl T."/>
            <person name="Merkel B.J."/>
            <person name="Hornburger P."/>
            <person name="Mueller R.-W."/>
            <person name="Bruemmer F."/>
            <person name="Labrenz M."/>
            <person name="Spormann A.M."/>
            <person name="Op den Camp H."/>
            <person name="Overmann J."/>
            <person name="Amann R."/>
            <person name="Jetten M.S.M."/>
            <person name="Mascher T."/>
            <person name="Medema M.H."/>
            <person name="Devos D.P."/>
            <person name="Kaster A.-K."/>
            <person name="Ovreas L."/>
            <person name="Rohde M."/>
            <person name="Galperin M.Y."/>
            <person name="Jogler C."/>
        </authorList>
    </citation>
    <scope>NUCLEOTIDE SEQUENCE [LARGE SCALE GENOMIC DNA]</scope>
    <source>
        <strain evidence="2 3">CA12</strain>
    </source>
</reference>
<feature type="compositionally biased region" description="Basic residues" evidence="1">
    <location>
        <begin position="146"/>
        <end position="157"/>
    </location>
</feature>
<dbReference type="AlphaFoldDB" id="A0A517P5L4"/>
<dbReference type="KEGG" id="acaf:CA12_07220"/>
<evidence type="ECO:0000313" key="3">
    <source>
        <dbReference type="Proteomes" id="UP000318741"/>
    </source>
</evidence>
<proteinExistence type="predicted"/>
<feature type="region of interest" description="Disordered" evidence="1">
    <location>
        <begin position="211"/>
        <end position="248"/>
    </location>
</feature>
<dbReference type="Proteomes" id="UP000318741">
    <property type="component" value="Chromosome"/>
</dbReference>
<keyword evidence="3" id="KW-1185">Reference proteome</keyword>
<name>A0A517P5L4_9PLAN</name>